<feature type="non-terminal residue" evidence="1">
    <location>
        <position position="191"/>
    </location>
</feature>
<proteinExistence type="predicted"/>
<dbReference type="EMBL" id="FXAT01000011">
    <property type="protein sequence ID" value="SMG58272.1"/>
    <property type="molecule type" value="Genomic_DNA"/>
</dbReference>
<dbReference type="Gene3D" id="3.55.50.10">
    <property type="entry name" value="Baseplate protein-like domains"/>
    <property type="match status" value="1"/>
</dbReference>
<dbReference type="STRING" id="1515439.SAMN06265784_1111"/>
<dbReference type="Proteomes" id="UP000193228">
    <property type="component" value="Unassembled WGS sequence"/>
</dbReference>
<dbReference type="Gene3D" id="2.30.110.50">
    <property type="match status" value="1"/>
</dbReference>
<gene>
    <name evidence="1" type="ORF">SAMN06265784_1111</name>
</gene>
<organism evidence="1 2">
    <name type="scientific">Paraburkholderia susongensis</name>
    <dbReference type="NCBI Taxonomy" id="1515439"/>
    <lineage>
        <taxon>Bacteria</taxon>
        <taxon>Pseudomonadati</taxon>
        <taxon>Pseudomonadota</taxon>
        <taxon>Betaproteobacteria</taxon>
        <taxon>Burkholderiales</taxon>
        <taxon>Burkholderiaceae</taxon>
        <taxon>Paraburkholderia</taxon>
    </lineage>
</organism>
<accession>A0A1X7LYF2</accession>
<dbReference type="Pfam" id="PF05954">
    <property type="entry name" value="Phage_GPD"/>
    <property type="match status" value="1"/>
</dbReference>
<dbReference type="SUPFAM" id="SSF69279">
    <property type="entry name" value="Phage tail proteins"/>
    <property type="match status" value="1"/>
</dbReference>
<dbReference type="AlphaFoldDB" id="A0A1X7LYF2"/>
<evidence type="ECO:0000313" key="1">
    <source>
        <dbReference type="EMBL" id="SMG58272.1"/>
    </source>
</evidence>
<name>A0A1X7LYF2_9BURK</name>
<keyword evidence="2" id="KW-1185">Reference proteome</keyword>
<evidence type="ECO:0000313" key="2">
    <source>
        <dbReference type="Proteomes" id="UP000193228"/>
    </source>
</evidence>
<protein>
    <submittedName>
        <fullName evidence="1">Phage late control gene D protein (GPD)</fullName>
    </submittedName>
</protein>
<reference evidence="2" key="1">
    <citation type="submission" date="2017-04" db="EMBL/GenBank/DDBJ databases">
        <authorList>
            <person name="Varghese N."/>
            <person name="Submissions S."/>
        </authorList>
    </citation>
    <scope>NUCLEOTIDE SEQUENCE [LARGE SCALE GENOMIC DNA]</scope>
    <source>
        <strain evidence="2">LMG 29540</strain>
    </source>
</reference>
<dbReference type="RefSeq" id="WP_275937522.1">
    <property type="nucleotide sequence ID" value="NZ_FXAT01000011.1"/>
</dbReference>
<sequence length="191" mass="20604">MFKPSQNRILSMSSDALPTWGNEPVLAPLRLSGTEALGRLYRYALDVATVESPTLGLWQAQELVVPDRLIGRVIDISIAFDGNGLSSPAMLDDSDAADADAGAGAGAGAGSRTISGLITGVRQMGTDNRRAFYRLIVRPWLWLATKHCASRIFQDASVVDITDQLLSERYPYPVVMALGGPGLRQGYPKRD</sequence>